<feature type="domain" description="STAS" evidence="1">
    <location>
        <begin position="15"/>
        <end position="97"/>
    </location>
</feature>
<dbReference type="InterPro" id="IPR036513">
    <property type="entry name" value="STAS_dom_sf"/>
</dbReference>
<dbReference type="InterPro" id="IPR058548">
    <property type="entry name" value="MlaB-like_STAS"/>
</dbReference>
<dbReference type="Proteomes" id="UP000301751">
    <property type="component" value="Unassembled WGS sequence"/>
</dbReference>
<accession>A0A480AWQ4</accession>
<organism evidence="2 3">
    <name type="scientific">Pseudaquabacterium pictum</name>
    <dbReference type="NCBI Taxonomy" id="2315236"/>
    <lineage>
        <taxon>Bacteria</taxon>
        <taxon>Pseudomonadati</taxon>
        <taxon>Pseudomonadota</taxon>
        <taxon>Betaproteobacteria</taxon>
        <taxon>Burkholderiales</taxon>
        <taxon>Sphaerotilaceae</taxon>
        <taxon>Pseudaquabacterium</taxon>
    </lineage>
</organism>
<dbReference type="EMBL" id="BJCL01000021">
    <property type="protein sequence ID" value="GCL65914.1"/>
    <property type="molecule type" value="Genomic_DNA"/>
</dbReference>
<dbReference type="RefSeq" id="WP_137735613.1">
    <property type="nucleotide sequence ID" value="NZ_BJCL01000021.1"/>
</dbReference>
<dbReference type="InterPro" id="IPR002645">
    <property type="entry name" value="STAS_dom"/>
</dbReference>
<comment type="caution">
    <text evidence="2">The sequence shown here is derived from an EMBL/GenBank/DDBJ whole genome shotgun (WGS) entry which is preliminary data.</text>
</comment>
<sequence>MITLHPARDDQAARLVVDGELTVLQAAEAQATLLGLCPPLAGQPLQIDLAGLAPADTATVQLLLALARSLQQQGTAAQLQACHPALLSLAAVLGAAGSGRCCGLPFDATTGATA</sequence>
<evidence type="ECO:0000313" key="3">
    <source>
        <dbReference type="Proteomes" id="UP000301751"/>
    </source>
</evidence>
<reference evidence="3" key="1">
    <citation type="submission" date="2019-03" db="EMBL/GenBank/DDBJ databases">
        <title>Aquabacterium pictum sp.nov., the first bacteriochlorophyll a-containing freshwater bacterium in the genus Aquabacterium of the class Betaproteobacteria.</title>
        <authorList>
            <person name="Hirose S."/>
            <person name="Tank M."/>
            <person name="Hara E."/>
            <person name="Tamaki H."/>
            <person name="Takaichi S."/>
            <person name="Haruta S."/>
            <person name="Hanada S."/>
        </authorList>
    </citation>
    <scope>NUCLEOTIDE SEQUENCE [LARGE SCALE GENOMIC DNA]</scope>
    <source>
        <strain evidence="3">W35</strain>
    </source>
</reference>
<evidence type="ECO:0000313" key="2">
    <source>
        <dbReference type="EMBL" id="GCL65914.1"/>
    </source>
</evidence>
<dbReference type="PROSITE" id="PS50801">
    <property type="entry name" value="STAS"/>
    <property type="match status" value="1"/>
</dbReference>
<proteinExistence type="predicted"/>
<evidence type="ECO:0000259" key="1">
    <source>
        <dbReference type="PROSITE" id="PS50801"/>
    </source>
</evidence>
<dbReference type="AlphaFoldDB" id="A0A480AWQ4"/>
<keyword evidence="3" id="KW-1185">Reference proteome</keyword>
<dbReference type="SUPFAM" id="SSF52091">
    <property type="entry name" value="SpoIIaa-like"/>
    <property type="match status" value="1"/>
</dbReference>
<name>A0A480AWQ4_9BURK</name>
<dbReference type="Gene3D" id="3.30.750.24">
    <property type="entry name" value="STAS domain"/>
    <property type="match status" value="1"/>
</dbReference>
<gene>
    <name evidence="2" type="ORF">AQPW35_49950</name>
</gene>
<dbReference type="Pfam" id="PF13466">
    <property type="entry name" value="STAS_2"/>
    <property type="match status" value="1"/>
</dbReference>
<protein>
    <recommendedName>
        <fullName evidence="1">STAS domain-containing protein</fullName>
    </recommendedName>
</protein>